<reference evidence="2" key="1">
    <citation type="journal article" date="2003" name="Nat. Biotechnol.">
        <title>The genome sequence of the entomopathogenic bacterium Photorhabdus luminescens.</title>
        <authorList>
            <person name="Duchaud E."/>
            <person name="Rusniok C."/>
            <person name="Frangeul L."/>
            <person name="Buchrieser C."/>
            <person name="Givaudan A."/>
            <person name="Taourit S."/>
            <person name="Bocs S."/>
            <person name="Boursaux-Eude C."/>
            <person name="Chandler M."/>
            <person name="Charles J.-F."/>
            <person name="Dassa E."/>
            <person name="Derose R."/>
            <person name="Derzelle S."/>
            <person name="Freyssinet G."/>
            <person name="Gaudriault S."/>
            <person name="Medigue C."/>
            <person name="Lanois A."/>
            <person name="Powell K."/>
            <person name="Siguier P."/>
            <person name="Vincent R."/>
            <person name="Wingate V."/>
            <person name="Zouine M."/>
            <person name="Glaser P."/>
            <person name="Boemare N."/>
            <person name="Danchin A."/>
            <person name="Kunst F."/>
        </authorList>
    </citation>
    <scope>NUCLEOTIDE SEQUENCE [LARGE SCALE GENOMIC DNA]</scope>
    <source>
        <strain evidence="2">DSM 15139 / CIP 105565 / TT01</strain>
    </source>
</reference>
<protein>
    <submittedName>
        <fullName evidence="1">Photorhabdus luminescens subsp. laumondii TTO1 complete genome segment 6/17</fullName>
    </submittedName>
</protein>
<accession>Q7N693</accession>
<keyword evidence="2" id="KW-1185">Reference proteome</keyword>
<dbReference type="Proteomes" id="UP000002514">
    <property type="component" value="Chromosome"/>
</dbReference>
<dbReference type="AlphaFoldDB" id="Q7N693"/>
<organism evidence="1 2">
    <name type="scientific">Photorhabdus laumondii subsp. laumondii (strain DSM 15139 / CIP 105565 / TT01)</name>
    <name type="common">Photorhabdus luminescens subsp. laumondii</name>
    <dbReference type="NCBI Taxonomy" id="243265"/>
    <lineage>
        <taxon>Bacteria</taxon>
        <taxon>Pseudomonadati</taxon>
        <taxon>Pseudomonadota</taxon>
        <taxon>Gammaproteobacteria</taxon>
        <taxon>Enterobacterales</taxon>
        <taxon>Morganellaceae</taxon>
        <taxon>Photorhabdus</taxon>
    </lineage>
</organism>
<sequence>MNLDRETVMEITRVNLNKRPTHLLLIRYRHKNA</sequence>
<dbReference type="EMBL" id="BX571864">
    <property type="protein sequence ID" value="CAE13961.1"/>
    <property type="molecule type" value="Genomic_DNA"/>
</dbReference>
<evidence type="ECO:0000313" key="1">
    <source>
        <dbReference type="EMBL" id="CAE13961.1"/>
    </source>
</evidence>
<proteinExistence type="predicted"/>
<dbReference type="HOGENOM" id="CLU_3383186_0_0_6"/>
<name>Q7N693_PHOLL</name>
<dbReference type="KEGG" id="plu:plu1668"/>
<evidence type="ECO:0000313" key="2">
    <source>
        <dbReference type="Proteomes" id="UP000002514"/>
    </source>
</evidence>
<gene>
    <name evidence="1" type="ordered locus">plu1668</name>
</gene>